<accession>A0A2H1WT79</accession>
<name>A0A2H1WT79_SPOFR</name>
<feature type="compositionally biased region" description="Basic and acidic residues" evidence="1">
    <location>
        <begin position="1"/>
        <end position="10"/>
    </location>
</feature>
<evidence type="ECO:0000256" key="1">
    <source>
        <dbReference type="SAM" id="MobiDB-lite"/>
    </source>
</evidence>
<dbReference type="AlphaFoldDB" id="A0A2H1WT79"/>
<protein>
    <submittedName>
        <fullName evidence="2">SFRICE_038492</fullName>
    </submittedName>
</protein>
<reference evidence="2" key="1">
    <citation type="submission" date="2016-07" db="EMBL/GenBank/DDBJ databases">
        <authorList>
            <person name="Bretaudeau A."/>
        </authorList>
    </citation>
    <scope>NUCLEOTIDE SEQUENCE</scope>
    <source>
        <strain evidence="2">Rice</strain>
        <tissue evidence="2">Whole body</tissue>
    </source>
</reference>
<evidence type="ECO:0000313" key="2">
    <source>
        <dbReference type="EMBL" id="SOQ56207.1"/>
    </source>
</evidence>
<gene>
    <name evidence="2" type="ORF">SFRICE_038492</name>
</gene>
<organism evidence="2">
    <name type="scientific">Spodoptera frugiperda</name>
    <name type="common">Fall armyworm</name>
    <dbReference type="NCBI Taxonomy" id="7108"/>
    <lineage>
        <taxon>Eukaryota</taxon>
        <taxon>Metazoa</taxon>
        <taxon>Ecdysozoa</taxon>
        <taxon>Arthropoda</taxon>
        <taxon>Hexapoda</taxon>
        <taxon>Insecta</taxon>
        <taxon>Pterygota</taxon>
        <taxon>Neoptera</taxon>
        <taxon>Endopterygota</taxon>
        <taxon>Lepidoptera</taxon>
        <taxon>Glossata</taxon>
        <taxon>Ditrysia</taxon>
        <taxon>Noctuoidea</taxon>
        <taxon>Noctuidae</taxon>
        <taxon>Amphipyrinae</taxon>
        <taxon>Spodoptera</taxon>
    </lineage>
</organism>
<sequence>MRAQQRRAEGIKSPAEGGRGARVPLSPARSLATTPPTTARCASSRCEWFAVTDRYGVHHNIALDLRPVASRDLSAGPSLWSAPHAPDQTVVKWTWYDSRMTMKSLKYSEREEMMEGFSPVPPPLPRRQPVRNIYAEPFVDPSGCAVLCAAINHIFILGARSAAAGTQIAQLLPSATPQSPQLNFNRFEGESQLLIPQYQYVMFRQ</sequence>
<dbReference type="EMBL" id="ODYU01010851">
    <property type="protein sequence ID" value="SOQ56207.1"/>
    <property type="molecule type" value="Genomic_DNA"/>
</dbReference>
<feature type="region of interest" description="Disordered" evidence="1">
    <location>
        <begin position="1"/>
        <end position="37"/>
    </location>
</feature>
<proteinExistence type="predicted"/>